<dbReference type="Gene3D" id="2.70.40.10">
    <property type="match status" value="1"/>
</dbReference>
<feature type="non-terminal residue" evidence="5">
    <location>
        <position position="156"/>
    </location>
</feature>
<proteinExistence type="predicted"/>
<evidence type="ECO:0000256" key="2">
    <source>
        <dbReference type="ARBA" id="ARBA00022750"/>
    </source>
</evidence>
<dbReference type="GO" id="GO:0004190">
    <property type="term" value="F:aspartic-type endopeptidase activity"/>
    <property type="evidence" value="ECO:0007669"/>
    <property type="project" value="UniProtKB-KW"/>
</dbReference>
<reference evidence="5" key="1">
    <citation type="submission" date="2019-10" db="EMBL/GenBank/DDBJ databases">
        <title>Bird 10,000 Genomes (B10K) Project - Family phase.</title>
        <authorList>
            <person name="Zhang G."/>
        </authorList>
    </citation>
    <scope>NUCLEOTIDE SEQUENCE</scope>
    <source>
        <strain evidence="5">B10K-DU-002-56</strain>
        <tissue evidence="5">Muscle</tissue>
    </source>
</reference>
<name>A0A851E663_9CORV</name>
<dbReference type="InterPro" id="IPR051592">
    <property type="entry name" value="HERV-K_Pro_peptidase_A2"/>
</dbReference>
<dbReference type="InterPro" id="IPR029054">
    <property type="entry name" value="dUTPase-like"/>
</dbReference>
<evidence type="ECO:0000313" key="6">
    <source>
        <dbReference type="Proteomes" id="UP000604080"/>
    </source>
</evidence>
<keyword evidence="3" id="KW-0378">Hydrolase</keyword>
<evidence type="ECO:0000256" key="1">
    <source>
        <dbReference type="ARBA" id="ARBA00022670"/>
    </source>
</evidence>
<dbReference type="GO" id="GO:0006508">
    <property type="term" value="P:proteolysis"/>
    <property type="evidence" value="ECO:0007669"/>
    <property type="project" value="UniProtKB-KW"/>
</dbReference>
<keyword evidence="6" id="KW-1185">Reference proteome</keyword>
<dbReference type="AlphaFoldDB" id="A0A851E663"/>
<dbReference type="SUPFAM" id="SSF51283">
    <property type="entry name" value="dUTPase-like"/>
    <property type="match status" value="1"/>
</dbReference>
<dbReference type="CDD" id="cd07557">
    <property type="entry name" value="trimeric_dUTPase"/>
    <property type="match status" value="1"/>
</dbReference>
<evidence type="ECO:0000256" key="3">
    <source>
        <dbReference type="ARBA" id="ARBA00022801"/>
    </source>
</evidence>
<protein>
    <submittedName>
        <fullName evidence="5">POK9 protein</fullName>
    </submittedName>
</protein>
<keyword evidence="1" id="KW-0645">Protease</keyword>
<feature type="domain" description="dUTPase-like" evidence="4">
    <location>
        <begin position="2"/>
        <end position="112"/>
    </location>
</feature>
<dbReference type="PANTHER" id="PTHR19422:SF123">
    <property type="entry name" value="RT1 CLASS I, LOCUS CE15"/>
    <property type="match status" value="1"/>
</dbReference>
<sequence length="156" mass="16783">SGSVGVDLPTTCTVTILDSSIHLIPIGINGPLGQGWSALLLGCSSTTLKGLFVLPGVIDADFLGEIKIMVWTPFFPCTVPQDSKIAQLIFFTAPVSTNSTKTKGRQGFGYTGAPQIFWTQQLTVQRPTCKCKLSWQRQHVTLISIVDTEADVTVIS</sequence>
<organism evidence="5 6">
    <name type="scientific">Dryoscopus gambensis</name>
    <dbReference type="NCBI Taxonomy" id="85069"/>
    <lineage>
        <taxon>Eukaryota</taxon>
        <taxon>Metazoa</taxon>
        <taxon>Chordata</taxon>
        <taxon>Craniata</taxon>
        <taxon>Vertebrata</taxon>
        <taxon>Euteleostomi</taxon>
        <taxon>Archelosauria</taxon>
        <taxon>Archosauria</taxon>
        <taxon>Dinosauria</taxon>
        <taxon>Saurischia</taxon>
        <taxon>Theropoda</taxon>
        <taxon>Coelurosauria</taxon>
        <taxon>Aves</taxon>
        <taxon>Neognathae</taxon>
        <taxon>Neoaves</taxon>
        <taxon>Telluraves</taxon>
        <taxon>Australaves</taxon>
        <taxon>Passeriformes</taxon>
        <taxon>Corvoidea</taxon>
        <taxon>Malaconotidae</taxon>
        <taxon>Dryoscopus</taxon>
    </lineage>
</organism>
<dbReference type="InterPro" id="IPR036157">
    <property type="entry name" value="dUTPase-like_sf"/>
</dbReference>
<dbReference type="EMBL" id="WEIT01021943">
    <property type="protein sequence ID" value="NWI78419.1"/>
    <property type="molecule type" value="Genomic_DNA"/>
</dbReference>
<evidence type="ECO:0000313" key="5">
    <source>
        <dbReference type="EMBL" id="NWI78419.1"/>
    </source>
</evidence>
<feature type="non-terminal residue" evidence="5">
    <location>
        <position position="1"/>
    </location>
</feature>
<keyword evidence="2" id="KW-0064">Aspartyl protease</keyword>
<dbReference type="PANTHER" id="PTHR19422">
    <property type="entry name" value="GAG RETROVIRAL POLYPROTEIN"/>
    <property type="match status" value="1"/>
</dbReference>
<dbReference type="Pfam" id="PF00692">
    <property type="entry name" value="dUTPase"/>
    <property type="match status" value="1"/>
</dbReference>
<dbReference type="InterPro" id="IPR033704">
    <property type="entry name" value="dUTPase_trimeric"/>
</dbReference>
<gene>
    <name evidence="5" type="primary">Ervk9_5</name>
    <name evidence="5" type="ORF">DRYGAM_R01311</name>
</gene>
<accession>A0A851E663</accession>
<comment type="caution">
    <text evidence="5">The sequence shown here is derived from an EMBL/GenBank/DDBJ whole genome shotgun (WGS) entry which is preliminary data.</text>
</comment>
<evidence type="ECO:0000259" key="4">
    <source>
        <dbReference type="Pfam" id="PF00692"/>
    </source>
</evidence>
<dbReference type="Proteomes" id="UP000604080">
    <property type="component" value="Unassembled WGS sequence"/>
</dbReference>